<keyword evidence="3" id="KW-1185">Reference proteome</keyword>
<evidence type="ECO:0000313" key="3">
    <source>
        <dbReference type="Proteomes" id="UP000551616"/>
    </source>
</evidence>
<proteinExistence type="predicted"/>
<dbReference type="RefSeq" id="WP_235990992.1">
    <property type="nucleotide sequence ID" value="NZ_JABRWO010000021.1"/>
</dbReference>
<evidence type="ECO:0000313" key="2">
    <source>
        <dbReference type="EMBL" id="MBA2117830.1"/>
    </source>
</evidence>
<reference evidence="2 3" key="1">
    <citation type="submission" date="2020-05" db="EMBL/GenBank/DDBJ databases">
        <title>Bremerella alba sp. nov., a novel planctomycete isolated from the surface of the macroalga Fucus spiralis.</title>
        <authorList>
            <person name="Godinho O."/>
            <person name="Botelho R."/>
            <person name="Albuquerque L."/>
            <person name="Wiegand S."/>
            <person name="Da Costa M.S."/>
            <person name="Lobo-Da-Cunha A."/>
            <person name="Jogler C."/>
            <person name="Lage O.M."/>
        </authorList>
    </citation>
    <scope>NUCLEOTIDE SEQUENCE [LARGE SCALE GENOMIC DNA]</scope>
    <source>
        <strain evidence="2 3">FF15</strain>
    </source>
</reference>
<evidence type="ECO:0000259" key="1">
    <source>
        <dbReference type="Pfam" id="PF07596"/>
    </source>
</evidence>
<name>A0A7V9A9R7_9BACT</name>
<accession>A0A7V9A9R7</accession>
<dbReference type="InterPro" id="IPR011453">
    <property type="entry name" value="DUF1559"/>
</dbReference>
<dbReference type="PANTHER" id="PTHR30093">
    <property type="entry name" value="GENERAL SECRETION PATHWAY PROTEIN G"/>
    <property type="match status" value="1"/>
</dbReference>
<protein>
    <recommendedName>
        <fullName evidence="1">DUF1559 domain-containing protein</fullName>
    </recommendedName>
</protein>
<dbReference type="PANTHER" id="PTHR30093:SF2">
    <property type="entry name" value="TYPE II SECRETION SYSTEM PROTEIN H"/>
    <property type="match status" value="1"/>
</dbReference>
<sequence>MQCTNNLKQIGLATHNYHDKFGTMPHGQESYQSSPSRRSCFLIGLLPYLEEQTLSNLVQEKLQNPQTIKYFILETRLSTK</sequence>
<comment type="caution">
    <text evidence="2">The sequence shown here is derived from an EMBL/GenBank/DDBJ whole genome shotgun (WGS) entry which is preliminary data.</text>
</comment>
<dbReference type="EMBL" id="JABRWO010000021">
    <property type="protein sequence ID" value="MBA2117830.1"/>
    <property type="molecule type" value="Genomic_DNA"/>
</dbReference>
<gene>
    <name evidence="2" type="ORF">HOV93_50360</name>
</gene>
<dbReference type="Pfam" id="PF07596">
    <property type="entry name" value="SBP_bac_10"/>
    <property type="match status" value="1"/>
</dbReference>
<feature type="domain" description="DUF1559" evidence="1">
    <location>
        <begin position="1"/>
        <end position="61"/>
    </location>
</feature>
<organism evidence="2 3">
    <name type="scientific">Bremerella alba</name>
    <dbReference type="NCBI Taxonomy" id="980252"/>
    <lineage>
        <taxon>Bacteria</taxon>
        <taxon>Pseudomonadati</taxon>
        <taxon>Planctomycetota</taxon>
        <taxon>Planctomycetia</taxon>
        <taxon>Pirellulales</taxon>
        <taxon>Pirellulaceae</taxon>
        <taxon>Bremerella</taxon>
    </lineage>
</organism>
<dbReference type="Proteomes" id="UP000551616">
    <property type="component" value="Unassembled WGS sequence"/>
</dbReference>
<dbReference type="AlphaFoldDB" id="A0A7V9A9R7"/>